<proteinExistence type="inferred from homology"/>
<dbReference type="Pfam" id="PF08327">
    <property type="entry name" value="AHSA1"/>
    <property type="match status" value="1"/>
</dbReference>
<evidence type="ECO:0000259" key="2">
    <source>
        <dbReference type="Pfam" id="PF08327"/>
    </source>
</evidence>
<dbReference type="SUPFAM" id="SSF55961">
    <property type="entry name" value="Bet v1-like"/>
    <property type="match status" value="1"/>
</dbReference>
<dbReference type="Proteomes" id="UP001596053">
    <property type="component" value="Unassembled WGS sequence"/>
</dbReference>
<dbReference type="Gene3D" id="3.30.530.20">
    <property type="match status" value="1"/>
</dbReference>
<feature type="domain" description="Activator of Hsp90 ATPase homologue 1/2-like C-terminal" evidence="2">
    <location>
        <begin position="22"/>
        <end position="141"/>
    </location>
</feature>
<keyword evidence="4" id="KW-1185">Reference proteome</keyword>
<dbReference type="InterPro" id="IPR013538">
    <property type="entry name" value="ASHA1/2-like_C"/>
</dbReference>
<dbReference type="RefSeq" id="WP_377800112.1">
    <property type="nucleotide sequence ID" value="NZ_JBHSLW010000034.1"/>
</dbReference>
<sequence length="265" mass="29513">MPIKKDGTGKRWVEMEVLVPGTPEQVWQAMATGPGYNSWFTRTTIEEKVGGKLSFSFGPEMSSTGEINLWEPPHRFGYTEYEWGEKAPPIATEITITSRSGDQCLVRMVHSLFSSSDDWDDQMEGFERGWPGFFAVLRLYLTHFAGKKGACFQAMQATEGEHLSVWKRLTETLGLSGANVGERRELPLEPQPFAGTVEQTEQNRKQRHVLLRSDDGIALIGSYGMGDKVNLSACLFFYGDDADARAAGSEPKWQGWLKDTFAAAG</sequence>
<dbReference type="CDD" id="cd07814">
    <property type="entry name" value="SRPBCC_CalC_Aha1-like"/>
    <property type="match status" value="1"/>
</dbReference>
<evidence type="ECO:0000313" key="3">
    <source>
        <dbReference type="EMBL" id="MFC5421827.1"/>
    </source>
</evidence>
<evidence type="ECO:0000256" key="1">
    <source>
        <dbReference type="ARBA" id="ARBA00006817"/>
    </source>
</evidence>
<reference evidence="4" key="1">
    <citation type="journal article" date="2019" name="Int. J. Syst. Evol. Microbiol.">
        <title>The Global Catalogue of Microorganisms (GCM) 10K type strain sequencing project: providing services to taxonomists for standard genome sequencing and annotation.</title>
        <authorList>
            <consortium name="The Broad Institute Genomics Platform"/>
            <consortium name="The Broad Institute Genome Sequencing Center for Infectious Disease"/>
            <person name="Wu L."/>
            <person name="Ma J."/>
        </authorList>
    </citation>
    <scope>NUCLEOTIDE SEQUENCE [LARGE SCALE GENOMIC DNA]</scope>
    <source>
        <strain evidence="4">NCAIM B.01391</strain>
    </source>
</reference>
<gene>
    <name evidence="3" type="ORF">ACFPOB_19895</name>
</gene>
<dbReference type="EMBL" id="JBHSLW010000034">
    <property type="protein sequence ID" value="MFC5421827.1"/>
    <property type="molecule type" value="Genomic_DNA"/>
</dbReference>
<evidence type="ECO:0000313" key="4">
    <source>
        <dbReference type="Proteomes" id="UP001596053"/>
    </source>
</evidence>
<comment type="similarity">
    <text evidence="1">Belongs to the AHA1 family.</text>
</comment>
<organism evidence="3 4">
    <name type="scientific">Bosea eneae</name>
    <dbReference type="NCBI Taxonomy" id="151454"/>
    <lineage>
        <taxon>Bacteria</taxon>
        <taxon>Pseudomonadati</taxon>
        <taxon>Pseudomonadota</taxon>
        <taxon>Alphaproteobacteria</taxon>
        <taxon>Hyphomicrobiales</taxon>
        <taxon>Boseaceae</taxon>
        <taxon>Bosea</taxon>
    </lineage>
</organism>
<comment type="caution">
    <text evidence="3">The sequence shown here is derived from an EMBL/GenBank/DDBJ whole genome shotgun (WGS) entry which is preliminary data.</text>
</comment>
<protein>
    <submittedName>
        <fullName evidence="3">SRPBCC domain-containing protein</fullName>
    </submittedName>
</protein>
<dbReference type="InterPro" id="IPR023393">
    <property type="entry name" value="START-like_dom_sf"/>
</dbReference>
<name>A0ABW0IUR9_9HYPH</name>
<accession>A0ABW0IUR9</accession>